<gene>
    <name evidence="1" type="ORF">BDDG_12250</name>
</gene>
<dbReference type="Proteomes" id="UP000007802">
    <property type="component" value="Unassembled WGS sequence"/>
</dbReference>
<proteinExistence type="predicted"/>
<name>A0A0J9ENQ8_AJEDA</name>
<dbReference type="OrthoDB" id="10604957at2759"/>
<reference evidence="1" key="1">
    <citation type="submission" date="2010-03" db="EMBL/GenBank/DDBJ databases">
        <title>Annotation of Blastomyces dermatitidis strain ATCC 18188.</title>
        <authorList>
            <consortium name="The Broad Institute Genome Sequencing Platform"/>
            <consortium name="Broad Institute Genome Sequencing Center for Infectious Disease."/>
            <person name="Cuomo C."/>
            <person name="Klein B."/>
            <person name="Sullivan T."/>
            <person name="Heitman J."/>
            <person name="Young S."/>
            <person name="Zeng Q."/>
            <person name="Gargeya S."/>
            <person name="Alvarado L."/>
            <person name="Berlin A.M."/>
            <person name="Chapman S.B."/>
            <person name="Chen Z."/>
            <person name="Freedman E."/>
            <person name="Gellesch M."/>
            <person name="Goldberg J."/>
            <person name="Griggs A."/>
            <person name="Gujja S."/>
            <person name="Heilman E."/>
            <person name="Heiman D."/>
            <person name="Howarth C."/>
            <person name="Mehta T."/>
            <person name="Neiman D."/>
            <person name="Pearson M."/>
            <person name="Roberts A."/>
            <person name="Saif S."/>
            <person name="Shea T."/>
            <person name="Shenoy N."/>
            <person name="Sisk P."/>
            <person name="Stolte C."/>
            <person name="Sykes S."/>
            <person name="White J."/>
            <person name="Yandava C."/>
            <person name="Haas B."/>
            <person name="Nusbaum C."/>
            <person name="Birren B."/>
        </authorList>
    </citation>
    <scope>NUCLEOTIDE SEQUENCE</scope>
    <source>
        <strain evidence="1">ATCC 18188</strain>
    </source>
</reference>
<protein>
    <submittedName>
        <fullName evidence="1">Uncharacterized protein</fullName>
    </submittedName>
</protein>
<sequence>MSIHKLKFTVLKAHYDTHYATKSEEICTYCLCVAEFELLHKCIVSDVRKACDNCHFHDLICYAILRESYVIVKYYIRRLQKVMCHKFYHSYTLKSFVEEGSQIVVSADHNVGLHNTSHFFNEELSMGFPLCPANPVDFEESKPNLAHTTDKVLNDYDFKVSESMMIMKAQLLSNLELPFEDNQHVNPDTAGQWNCFLT</sequence>
<accession>A0A0J9ENQ8</accession>
<evidence type="ECO:0000313" key="1">
    <source>
        <dbReference type="EMBL" id="KMW67681.1"/>
    </source>
</evidence>
<organism evidence="1">
    <name type="scientific">Ajellomyces dermatitidis (strain ATCC 18188 / CBS 674.68)</name>
    <name type="common">Blastomyces dermatitidis</name>
    <dbReference type="NCBI Taxonomy" id="653446"/>
    <lineage>
        <taxon>Eukaryota</taxon>
        <taxon>Fungi</taxon>
        <taxon>Dikarya</taxon>
        <taxon>Ascomycota</taxon>
        <taxon>Pezizomycotina</taxon>
        <taxon>Eurotiomycetes</taxon>
        <taxon>Eurotiomycetidae</taxon>
        <taxon>Onygenales</taxon>
        <taxon>Ajellomycetaceae</taxon>
        <taxon>Blastomyces</taxon>
    </lineage>
</organism>
<dbReference type="EMBL" id="GG749430">
    <property type="protein sequence ID" value="KMW67681.1"/>
    <property type="molecule type" value="Genomic_DNA"/>
</dbReference>
<dbReference type="AlphaFoldDB" id="A0A0J9ENQ8"/>